<proteinExistence type="predicted"/>
<dbReference type="EMBL" id="CAJNOR010000301">
    <property type="protein sequence ID" value="CAF0873132.1"/>
    <property type="molecule type" value="Genomic_DNA"/>
</dbReference>
<comment type="subcellular location">
    <subcellularLocation>
        <location evidence="1">Membrane</location>
        <topology evidence="1">Multi-pass membrane protein</topology>
    </subcellularLocation>
</comment>
<evidence type="ECO:0000313" key="13">
    <source>
        <dbReference type="Proteomes" id="UP000663852"/>
    </source>
</evidence>
<evidence type="ECO:0000256" key="5">
    <source>
        <dbReference type="ARBA" id="ARBA00023136"/>
    </source>
</evidence>
<dbReference type="InterPro" id="IPR000276">
    <property type="entry name" value="GPCR_Rhodpsn"/>
</dbReference>
<gene>
    <name evidence="11" type="ORF">EDS130_LOCUS10807</name>
    <name evidence="10" type="ORF">XAT740_LOCUS6598</name>
</gene>
<evidence type="ECO:0000256" key="6">
    <source>
        <dbReference type="ARBA" id="ARBA00023170"/>
    </source>
</evidence>
<feature type="transmembrane region" description="Helical" evidence="8">
    <location>
        <begin position="105"/>
        <end position="127"/>
    </location>
</feature>
<comment type="caution">
    <text evidence="11">The sequence shown here is derived from an EMBL/GenBank/DDBJ whole genome shotgun (WGS) entry which is preliminary data.</text>
</comment>
<feature type="transmembrane region" description="Helical" evidence="8">
    <location>
        <begin position="281"/>
        <end position="304"/>
    </location>
</feature>
<reference evidence="11" key="1">
    <citation type="submission" date="2021-02" db="EMBL/GenBank/DDBJ databases">
        <authorList>
            <person name="Nowell W R."/>
        </authorList>
    </citation>
    <scope>NUCLEOTIDE SEQUENCE</scope>
</reference>
<keyword evidence="3 8" id="KW-1133">Transmembrane helix</keyword>
<sequence>MASNINVNSSIDDPNQLLSMTDVSETINRYVLIAFFIFGGIGNLLNVFLFTRPTLIQTSSSLYLLFTSMSNLLVVVFVISVRLLADGFDLEIASFSLFTCRFVSYIYYVCLALPPCFTAFACIDRWAASCTQVYRRRFANLRVAKRIIPLTIISCFILYSHIPFTYNVDVKPPPPYCSASVSSAMAVLIYQLIIYSLIPPSITIMFSIGIIMNVQLKRIRIEHAVQISNALADVRRIRKNPRHHLSQMQVMLVCQAGIEFLATIPYSIINLISLFVQNNAYFLSLYSIVRLFIFFNYISSFYIYTMSSQLYRSELKKLAKSVFCRTNNIR</sequence>
<feature type="domain" description="G-protein coupled receptors family 1 profile" evidence="9">
    <location>
        <begin position="42"/>
        <end position="304"/>
    </location>
</feature>
<evidence type="ECO:0000256" key="3">
    <source>
        <dbReference type="ARBA" id="ARBA00022989"/>
    </source>
</evidence>
<keyword evidence="4" id="KW-0297">G-protein coupled receptor</keyword>
<evidence type="ECO:0000256" key="4">
    <source>
        <dbReference type="ARBA" id="ARBA00023040"/>
    </source>
</evidence>
<dbReference type="OrthoDB" id="10020691at2759"/>
<dbReference type="InterPro" id="IPR017452">
    <property type="entry name" value="GPCR_Rhodpsn_7TM"/>
</dbReference>
<keyword evidence="6" id="KW-0675">Receptor</keyword>
<dbReference type="AlphaFoldDB" id="A0A814AYL2"/>
<dbReference type="PROSITE" id="PS50262">
    <property type="entry name" value="G_PROTEIN_RECEP_F1_2"/>
    <property type="match status" value="1"/>
</dbReference>
<keyword evidence="12" id="KW-1185">Reference proteome</keyword>
<feature type="transmembrane region" description="Helical" evidence="8">
    <location>
        <begin position="248"/>
        <end position="269"/>
    </location>
</feature>
<dbReference type="PANTHER" id="PTHR24243:SF208">
    <property type="entry name" value="PYROKININ-1 RECEPTOR"/>
    <property type="match status" value="1"/>
</dbReference>
<evidence type="ECO:0000313" key="11">
    <source>
        <dbReference type="EMBL" id="CAF0921762.1"/>
    </source>
</evidence>
<dbReference type="Pfam" id="PF00001">
    <property type="entry name" value="7tm_1"/>
    <property type="match status" value="1"/>
</dbReference>
<feature type="transmembrane region" description="Helical" evidence="8">
    <location>
        <begin position="30"/>
        <end position="50"/>
    </location>
</feature>
<evidence type="ECO:0000256" key="1">
    <source>
        <dbReference type="ARBA" id="ARBA00004141"/>
    </source>
</evidence>
<dbReference type="SUPFAM" id="SSF81321">
    <property type="entry name" value="Family A G protein-coupled receptor-like"/>
    <property type="match status" value="1"/>
</dbReference>
<dbReference type="GO" id="GO:0005886">
    <property type="term" value="C:plasma membrane"/>
    <property type="evidence" value="ECO:0007669"/>
    <property type="project" value="TreeGrafter"/>
</dbReference>
<dbReference type="PANTHER" id="PTHR24243">
    <property type="entry name" value="G-PROTEIN COUPLED RECEPTOR"/>
    <property type="match status" value="1"/>
</dbReference>
<dbReference type="Proteomes" id="UP000663828">
    <property type="component" value="Unassembled WGS sequence"/>
</dbReference>
<evidence type="ECO:0000313" key="10">
    <source>
        <dbReference type="EMBL" id="CAF0873132.1"/>
    </source>
</evidence>
<evidence type="ECO:0000313" key="12">
    <source>
        <dbReference type="Proteomes" id="UP000663828"/>
    </source>
</evidence>
<evidence type="ECO:0000256" key="2">
    <source>
        <dbReference type="ARBA" id="ARBA00022692"/>
    </source>
</evidence>
<feature type="transmembrane region" description="Helical" evidence="8">
    <location>
        <begin position="147"/>
        <end position="168"/>
    </location>
</feature>
<keyword evidence="7" id="KW-0807">Transducer</keyword>
<feature type="transmembrane region" description="Helical" evidence="8">
    <location>
        <begin position="62"/>
        <end position="85"/>
    </location>
</feature>
<evidence type="ECO:0000259" key="9">
    <source>
        <dbReference type="PROSITE" id="PS50262"/>
    </source>
</evidence>
<dbReference type="Proteomes" id="UP000663852">
    <property type="component" value="Unassembled WGS sequence"/>
</dbReference>
<dbReference type="Gene3D" id="1.20.1070.10">
    <property type="entry name" value="Rhodopsin 7-helix transmembrane proteins"/>
    <property type="match status" value="1"/>
</dbReference>
<feature type="transmembrane region" description="Helical" evidence="8">
    <location>
        <begin position="188"/>
        <end position="211"/>
    </location>
</feature>
<organism evidence="11 13">
    <name type="scientific">Adineta ricciae</name>
    <name type="common">Rotifer</name>
    <dbReference type="NCBI Taxonomy" id="249248"/>
    <lineage>
        <taxon>Eukaryota</taxon>
        <taxon>Metazoa</taxon>
        <taxon>Spiralia</taxon>
        <taxon>Gnathifera</taxon>
        <taxon>Rotifera</taxon>
        <taxon>Eurotatoria</taxon>
        <taxon>Bdelloidea</taxon>
        <taxon>Adinetida</taxon>
        <taxon>Adinetidae</taxon>
        <taxon>Adineta</taxon>
    </lineage>
</organism>
<protein>
    <recommendedName>
        <fullName evidence="9">G-protein coupled receptors family 1 profile domain-containing protein</fullName>
    </recommendedName>
</protein>
<evidence type="ECO:0000256" key="7">
    <source>
        <dbReference type="ARBA" id="ARBA00023224"/>
    </source>
</evidence>
<keyword evidence="5 8" id="KW-0472">Membrane</keyword>
<name>A0A814AYL2_ADIRI</name>
<dbReference type="GO" id="GO:0004930">
    <property type="term" value="F:G protein-coupled receptor activity"/>
    <property type="evidence" value="ECO:0007669"/>
    <property type="project" value="UniProtKB-KW"/>
</dbReference>
<evidence type="ECO:0000256" key="8">
    <source>
        <dbReference type="SAM" id="Phobius"/>
    </source>
</evidence>
<keyword evidence="2 8" id="KW-0812">Transmembrane</keyword>
<dbReference type="EMBL" id="CAJNOJ010000038">
    <property type="protein sequence ID" value="CAF0921762.1"/>
    <property type="molecule type" value="Genomic_DNA"/>
</dbReference>
<accession>A0A814AYL2</accession>